<evidence type="ECO:0000313" key="8">
    <source>
        <dbReference type="Proteomes" id="UP001377567"/>
    </source>
</evidence>
<dbReference type="InterPro" id="IPR005344">
    <property type="entry name" value="TMEM33/Pom33"/>
</dbReference>
<gene>
    <name evidence="7" type="ORF">DAKH74_050450</name>
</gene>
<dbReference type="PANTHER" id="PTHR12703">
    <property type="entry name" value="TRANSMEMBRANE PROTEIN 33"/>
    <property type="match status" value="1"/>
</dbReference>
<sequence length="268" mass="30589">MSTNNTSKPAAPQPQGTVKERFLALAKGLQFAWFAGHVVVLLSTFFYVFGFNGYIYRIAYLGVLHSFGIIGYQQYYLKTKSTTGASNTPSLYTLINDENVIYFIQALMWLLTPAFSMSLLPFALFSLFHVLRYVQNTLLPTVLGLTKENNTMLASVDSFTRTYNERCMYWVGTTEIAILVVLVFRALLWYPSSWIVLMTYALFIKIRYETSKYTKASFSQCRVRLDGVISHPSIPPVVKSTYNTMKLKLIDISRYQLTKPKEAVEKSN</sequence>
<comment type="subcellular location">
    <subcellularLocation>
        <location evidence="1">Membrane</location>
        <topology evidence="1">Multi-pass membrane protein</topology>
    </subcellularLocation>
</comment>
<proteinExistence type="inferred from homology"/>
<dbReference type="PANTHER" id="PTHR12703:SF6">
    <property type="entry name" value="PORE MEMBRANE PROTEIN OF 33 KDA"/>
    <property type="match status" value="1"/>
</dbReference>
<evidence type="ECO:0000256" key="4">
    <source>
        <dbReference type="ARBA" id="ARBA00022989"/>
    </source>
</evidence>
<organism evidence="7 8">
    <name type="scientific">Maudiozyma humilis</name>
    <name type="common">Sour dough yeast</name>
    <name type="synonym">Kazachstania humilis</name>
    <dbReference type="NCBI Taxonomy" id="51915"/>
    <lineage>
        <taxon>Eukaryota</taxon>
        <taxon>Fungi</taxon>
        <taxon>Dikarya</taxon>
        <taxon>Ascomycota</taxon>
        <taxon>Saccharomycotina</taxon>
        <taxon>Saccharomycetes</taxon>
        <taxon>Saccharomycetales</taxon>
        <taxon>Saccharomycetaceae</taxon>
        <taxon>Maudiozyma</taxon>
    </lineage>
</organism>
<dbReference type="Proteomes" id="UP001377567">
    <property type="component" value="Unassembled WGS sequence"/>
</dbReference>
<dbReference type="InterPro" id="IPR051645">
    <property type="entry name" value="PER33/POM33_regulator"/>
</dbReference>
<dbReference type="Pfam" id="PF03661">
    <property type="entry name" value="TMEM33_Pom33"/>
    <property type="match status" value="1"/>
</dbReference>
<evidence type="ECO:0000256" key="5">
    <source>
        <dbReference type="ARBA" id="ARBA00023136"/>
    </source>
</evidence>
<protein>
    <submittedName>
        <fullName evidence="7">Nucleoporin</fullName>
    </submittedName>
</protein>
<accession>A0AAV5S3W0</accession>
<evidence type="ECO:0000256" key="6">
    <source>
        <dbReference type="SAM" id="Phobius"/>
    </source>
</evidence>
<keyword evidence="4 6" id="KW-1133">Transmembrane helix</keyword>
<evidence type="ECO:0000256" key="1">
    <source>
        <dbReference type="ARBA" id="ARBA00004141"/>
    </source>
</evidence>
<feature type="transmembrane region" description="Helical" evidence="6">
    <location>
        <begin position="176"/>
        <end position="203"/>
    </location>
</feature>
<name>A0AAV5S3W0_MAUHU</name>
<dbReference type="EMBL" id="BTGD01000025">
    <property type="protein sequence ID" value="GMM58428.1"/>
    <property type="molecule type" value="Genomic_DNA"/>
</dbReference>
<dbReference type="AlphaFoldDB" id="A0AAV5S3W0"/>
<keyword evidence="3 6" id="KW-0812">Transmembrane</keyword>
<dbReference type="GO" id="GO:0071786">
    <property type="term" value="P:endoplasmic reticulum tubular network organization"/>
    <property type="evidence" value="ECO:0007669"/>
    <property type="project" value="TreeGrafter"/>
</dbReference>
<comment type="similarity">
    <text evidence="2">Belongs to the PER33/POM33 family.</text>
</comment>
<dbReference type="GO" id="GO:0005783">
    <property type="term" value="C:endoplasmic reticulum"/>
    <property type="evidence" value="ECO:0007669"/>
    <property type="project" value="TreeGrafter"/>
</dbReference>
<keyword evidence="5 6" id="KW-0472">Membrane</keyword>
<evidence type="ECO:0000313" key="7">
    <source>
        <dbReference type="EMBL" id="GMM58428.1"/>
    </source>
</evidence>
<comment type="caution">
    <text evidence="7">The sequence shown here is derived from an EMBL/GenBank/DDBJ whole genome shotgun (WGS) entry which is preliminary data.</text>
</comment>
<feature type="transmembrane region" description="Helical" evidence="6">
    <location>
        <begin position="54"/>
        <end position="72"/>
    </location>
</feature>
<dbReference type="GO" id="GO:0061024">
    <property type="term" value="P:membrane organization"/>
    <property type="evidence" value="ECO:0007669"/>
    <property type="project" value="TreeGrafter"/>
</dbReference>
<evidence type="ECO:0000256" key="3">
    <source>
        <dbReference type="ARBA" id="ARBA00022692"/>
    </source>
</evidence>
<feature type="transmembrane region" description="Helical" evidence="6">
    <location>
        <begin position="107"/>
        <end position="131"/>
    </location>
</feature>
<feature type="transmembrane region" description="Helical" evidence="6">
    <location>
        <begin position="31"/>
        <end position="48"/>
    </location>
</feature>
<keyword evidence="8" id="KW-1185">Reference proteome</keyword>
<evidence type="ECO:0000256" key="2">
    <source>
        <dbReference type="ARBA" id="ARBA00007322"/>
    </source>
</evidence>
<reference evidence="7 8" key="1">
    <citation type="journal article" date="2023" name="Elife">
        <title>Identification of key yeast species and microbe-microbe interactions impacting larval growth of Drosophila in the wild.</title>
        <authorList>
            <person name="Mure A."/>
            <person name="Sugiura Y."/>
            <person name="Maeda R."/>
            <person name="Honda K."/>
            <person name="Sakurai N."/>
            <person name="Takahashi Y."/>
            <person name="Watada M."/>
            <person name="Katoh T."/>
            <person name="Gotoh A."/>
            <person name="Gotoh Y."/>
            <person name="Taniguchi I."/>
            <person name="Nakamura K."/>
            <person name="Hayashi T."/>
            <person name="Katayama T."/>
            <person name="Uemura T."/>
            <person name="Hattori Y."/>
        </authorList>
    </citation>
    <scope>NUCLEOTIDE SEQUENCE [LARGE SCALE GENOMIC DNA]</scope>
    <source>
        <strain evidence="7 8">KH-74</strain>
    </source>
</reference>
<dbReference type="GO" id="GO:0016020">
    <property type="term" value="C:membrane"/>
    <property type="evidence" value="ECO:0007669"/>
    <property type="project" value="UniProtKB-SubCell"/>
</dbReference>